<protein>
    <submittedName>
        <fullName evidence="1">Uncharacterized protein</fullName>
    </submittedName>
</protein>
<comment type="caution">
    <text evidence="1">The sequence shown here is derived from an EMBL/GenBank/DDBJ whole genome shotgun (WGS) entry which is preliminary data.</text>
</comment>
<dbReference type="Proteomes" id="UP000037729">
    <property type="component" value="Unassembled WGS sequence"/>
</dbReference>
<dbReference type="EMBL" id="WOWB01000001">
    <property type="protein sequence ID" value="NLV05100.1"/>
    <property type="molecule type" value="Genomic_DNA"/>
</dbReference>
<dbReference type="EMBL" id="LIUF01000001">
    <property type="protein sequence ID" value="KOX94925.1"/>
    <property type="molecule type" value="Genomic_DNA"/>
</dbReference>
<name>A0A0M9APA2_9EURY</name>
<organism evidence="1 3">
    <name type="scientific">Haloarcula rubripromontorii</name>
    <dbReference type="NCBI Taxonomy" id="1705562"/>
    <lineage>
        <taxon>Archaea</taxon>
        <taxon>Methanobacteriati</taxon>
        <taxon>Methanobacteriota</taxon>
        <taxon>Stenosarchaea group</taxon>
        <taxon>Halobacteria</taxon>
        <taxon>Halobacteriales</taxon>
        <taxon>Haloarculaceae</taxon>
        <taxon>Haloarcula</taxon>
    </lineage>
</organism>
<keyword evidence="3" id="KW-1185">Reference proteome</keyword>
<dbReference type="OrthoDB" id="224798at2157"/>
<accession>A0A0M9APA2</accession>
<sequence>MSLDNVFGQVPDPGSYSFPDYSLPQGDPVKPIALTADELTALLDLYDAFSAVDPTGMDSNPFLRATSEFLQQTLGAPLTRPDEQLHDDIAALLNDFSGDLGEQSMGVVDATPAHHRTLYFFLTSCKAYHMAPHLRFDPDPAAVETLYTVYERVTEQAFYLKRPKSVLE</sequence>
<evidence type="ECO:0000313" key="2">
    <source>
        <dbReference type="EMBL" id="NLV05100.1"/>
    </source>
</evidence>
<evidence type="ECO:0000313" key="1">
    <source>
        <dbReference type="EMBL" id="KOX94925.1"/>
    </source>
</evidence>
<dbReference type="PATRIC" id="fig|1705562.3.peg.1645"/>
<dbReference type="AlphaFoldDB" id="A0A0M9APA2"/>
<evidence type="ECO:0000313" key="3">
    <source>
        <dbReference type="Proteomes" id="UP000037729"/>
    </source>
</evidence>
<reference evidence="2" key="2">
    <citation type="submission" date="2019-12" db="EMBL/GenBank/DDBJ databases">
        <title>The whole-genome sequencing of Haloarcula japonica strain pws8.</title>
        <authorList>
            <person name="Verma D.K."/>
            <person name="Gopal K."/>
            <person name="Prasad E.S."/>
        </authorList>
    </citation>
    <scope>NUCLEOTIDE SEQUENCE</scope>
    <source>
        <strain evidence="2">Pws8</strain>
    </source>
</reference>
<proteinExistence type="predicted"/>
<dbReference type="STRING" id="1705562.AMS69_03440"/>
<reference evidence="1 3" key="1">
    <citation type="submission" date="2015-08" db="EMBL/GenBank/DDBJ databases">
        <title>Genomes of Isolates from Cabo Rojo, PR.</title>
        <authorList>
            <person name="Sanchez-Nieves R.L."/>
            <person name="Montalvo-Rodriguez R."/>
        </authorList>
    </citation>
    <scope>NUCLEOTIDE SEQUENCE [LARGE SCALE GENOMIC DNA]</scope>
    <source>
        <strain evidence="1 3">SL3</strain>
    </source>
</reference>
<dbReference type="RefSeq" id="WP_053966687.1">
    <property type="nucleotide sequence ID" value="NZ_JAWJXX010000021.1"/>
</dbReference>
<gene>
    <name evidence="1" type="ORF">AMS69_03440</name>
    <name evidence="2" type="ORF">GOC83_02960</name>
</gene>
<dbReference type="Proteomes" id="UP000610611">
    <property type="component" value="Unassembled WGS sequence"/>
</dbReference>